<accession>A0A2K9PU74</accession>
<evidence type="ECO:0000313" key="2">
    <source>
        <dbReference type="Proteomes" id="UP000235826"/>
    </source>
</evidence>
<keyword evidence="2" id="KW-1185">Reference proteome</keyword>
<dbReference type="RefSeq" id="WP_102757250.1">
    <property type="nucleotide sequence ID" value="NZ_CP025791.1"/>
</dbReference>
<gene>
    <name evidence="1" type="ORF">C1H87_18560</name>
</gene>
<reference evidence="1 2" key="1">
    <citation type="submission" date="2018-01" db="EMBL/GenBank/DDBJ databases">
        <title>Complete genome sequence of Flavivirga eckloniae ECD14 isolated from seaweed Ecklonia cava.</title>
        <authorList>
            <person name="Lee J.H."/>
            <person name="Baik K.S."/>
            <person name="Seong C.N."/>
        </authorList>
    </citation>
    <scope>NUCLEOTIDE SEQUENCE [LARGE SCALE GENOMIC DNA]</scope>
    <source>
        <strain evidence="1 2">ECD14</strain>
    </source>
</reference>
<dbReference type="CDD" id="cd11304">
    <property type="entry name" value="Cadherin_repeat"/>
    <property type="match status" value="1"/>
</dbReference>
<dbReference type="KEGG" id="fek:C1H87_18560"/>
<protein>
    <recommendedName>
        <fullName evidence="3">Cadherin domain-containing protein</fullName>
    </recommendedName>
</protein>
<name>A0A2K9PU74_9FLAO</name>
<dbReference type="AlphaFoldDB" id="A0A2K9PU74"/>
<dbReference type="OrthoDB" id="9765957at2"/>
<proteinExistence type="predicted"/>
<dbReference type="Proteomes" id="UP000235826">
    <property type="component" value="Chromosome"/>
</dbReference>
<sequence length="242" mass="25718">MKKLIYIIIVLGCFSACTTEHVKPLIVQTDDFVGELAISAVVGDTIGTIPGTSTKGTVTYTINSQTPADIFSVDETYGELIVASDAVANLPINSMVVLEVSVSKEGVSQISNVEITVVPPPVDVTPWVGTVLVTQIDFFSGLPVTKEVPATDIDNGQLLLSGGDPFDLFCDENSEIIITFGQLTTATVGPVTISQPFICYGGTNLNIDGTGTYNTETKEILIDFNITGDFEFPGSRTITPKE</sequence>
<dbReference type="Gene3D" id="2.60.40.60">
    <property type="entry name" value="Cadherins"/>
    <property type="match status" value="1"/>
</dbReference>
<evidence type="ECO:0000313" key="1">
    <source>
        <dbReference type="EMBL" id="AUP80604.1"/>
    </source>
</evidence>
<evidence type="ECO:0008006" key="3">
    <source>
        <dbReference type="Google" id="ProtNLM"/>
    </source>
</evidence>
<organism evidence="1 2">
    <name type="scientific">Flavivirga eckloniae</name>
    <dbReference type="NCBI Taxonomy" id="1803846"/>
    <lineage>
        <taxon>Bacteria</taxon>
        <taxon>Pseudomonadati</taxon>
        <taxon>Bacteroidota</taxon>
        <taxon>Flavobacteriia</taxon>
        <taxon>Flavobacteriales</taxon>
        <taxon>Flavobacteriaceae</taxon>
        <taxon>Flavivirga</taxon>
    </lineage>
</organism>
<dbReference type="EMBL" id="CP025791">
    <property type="protein sequence ID" value="AUP80604.1"/>
    <property type="molecule type" value="Genomic_DNA"/>
</dbReference>